<evidence type="ECO:0000313" key="6">
    <source>
        <dbReference type="Proteomes" id="UP000291469"/>
    </source>
</evidence>
<dbReference type="InterPro" id="IPR016167">
    <property type="entry name" value="FAD-bd_PCMH_sub1"/>
</dbReference>
<evidence type="ECO:0000256" key="2">
    <source>
        <dbReference type="ARBA" id="ARBA00022827"/>
    </source>
</evidence>
<keyword evidence="1" id="KW-0285">Flavoprotein</keyword>
<dbReference type="GO" id="GO:0016491">
    <property type="term" value="F:oxidoreductase activity"/>
    <property type="evidence" value="ECO:0007669"/>
    <property type="project" value="UniProtKB-KW"/>
</dbReference>
<sequence length="282" mass="29781">MLMAPIDYCRPDSLAEAVRVLGEEPSARPLAGGQSLLALLKLRAAQLDLLVDISRLPELQFIDVREDGSVEIGAGVTYAELARSPDLKRVQPKLCEVASGTVDVQVRNQGTFGGNICHNDPINDFPPYVAAVGATLNLVGPEGERRATPEEFFLGAFWSDLRSGEILRSIELPPLGGARVGYEEVEINEAAVRAVATVRVEGDRIADATVVLGCLSVPTRRPAVEDDLRGAPATEEAVSSATAGVAEGVEFPSDADASAAYRAEIAPVVARRAVLQAINGGE</sequence>
<dbReference type="Pfam" id="PF00941">
    <property type="entry name" value="FAD_binding_5"/>
    <property type="match status" value="1"/>
</dbReference>
<dbReference type="Proteomes" id="UP000291469">
    <property type="component" value="Chromosome"/>
</dbReference>
<keyword evidence="2" id="KW-0274">FAD</keyword>
<dbReference type="PROSITE" id="PS51387">
    <property type="entry name" value="FAD_PCMH"/>
    <property type="match status" value="1"/>
</dbReference>
<dbReference type="Pfam" id="PF03450">
    <property type="entry name" value="CO_deh_flav_C"/>
    <property type="match status" value="1"/>
</dbReference>
<name>A0A411YGW3_9ACTN</name>
<evidence type="ECO:0000256" key="3">
    <source>
        <dbReference type="ARBA" id="ARBA00023002"/>
    </source>
</evidence>
<dbReference type="Gene3D" id="3.30.390.50">
    <property type="entry name" value="CO dehydrogenase flavoprotein, C-terminal domain"/>
    <property type="match status" value="1"/>
</dbReference>
<dbReference type="OrthoDB" id="9793944at2"/>
<dbReference type="AlphaFoldDB" id="A0A411YGW3"/>
<dbReference type="PANTHER" id="PTHR42659">
    <property type="entry name" value="XANTHINE DEHYDROGENASE SUBUNIT C-RELATED"/>
    <property type="match status" value="1"/>
</dbReference>
<dbReference type="InterPro" id="IPR016169">
    <property type="entry name" value="FAD-bd_PCMH_sub2"/>
</dbReference>
<reference evidence="5 6" key="1">
    <citation type="submission" date="2019-01" db="EMBL/GenBank/DDBJ databases">
        <title>Egibacter rhizosphaerae EGI 80759T.</title>
        <authorList>
            <person name="Chen D.-D."/>
            <person name="Tian Y."/>
            <person name="Jiao J.-Y."/>
            <person name="Zhang X.-T."/>
            <person name="Zhang Y.-G."/>
            <person name="Zhang Y."/>
            <person name="Xiao M."/>
            <person name="Shu W.-S."/>
            <person name="Li W.-J."/>
        </authorList>
    </citation>
    <scope>NUCLEOTIDE SEQUENCE [LARGE SCALE GENOMIC DNA]</scope>
    <source>
        <strain evidence="5 6">EGI 80759</strain>
    </source>
</reference>
<dbReference type="GO" id="GO:0071949">
    <property type="term" value="F:FAD binding"/>
    <property type="evidence" value="ECO:0007669"/>
    <property type="project" value="InterPro"/>
</dbReference>
<dbReference type="KEGG" id="erz:ER308_12935"/>
<protein>
    <submittedName>
        <fullName evidence="5">Xanthine dehydrogenase family protein subunit M</fullName>
    </submittedName>
</protein>
<dbReference type="InterPro" id="IPR036683">
    <property type="entry name" value="CO_DH_flav_C_dom_sf"/>
</dbReference>
<dbReference type="InterPro" id="IPR005107">
    <property type="entry name" value="CO_DH_flav_C"/>
</dbReference>
<gene>
    <name evidence="5" type="ORF">ER308_12935</name>
</gene>
<dbReference type="InterPro" id="IPR016166">
    <property type="entry name" value="FAD-bd_PCMH"/>
</dbReference>
<evidence type="ECO:0000313" key="5">
    <source>
        <dbReference type="EMBL" id="QBI20381.1"/>
    </source>
</evidence>
<organism evidence="5 6">
    <name type="scientific">Egibacter rhizosphaerae</name>
    <dbReference type="NCBI Taxonomy" id="1670831"/>
    <lineage>
        <taxon>Bacteria</taxon>
        <taxon>Bacillati</taxon>
        <taxon>Actinomycetota</taxon>
        <taxon>Nitriliruptoria</taxon>
        <taxon>Egibacterales</taxon>
        <taxon>Egibacteraceae</taxon>
        <taxon>Egibacter</taxon>
    </lineage>
</organism>
<dbReference type="Gene3D" id="3.30.465.10">
    <property type="match status" value="1"/>
</dbReference>
<dbReference type="SMART" id="SM01092">
    <property type="entry name" value="CO_deh_flav_C"/>
    <property type="match status" value="1"/>
</dbReference>
<evidence type="ECO:0000259" key="4">
    <source>
        <dbReference type="PROSITE" id="PS51387"/>
    </source>
</evidence>
<dbReference type="SUPFAM" id="SSF56176">
    <property type="entry name" value="FAD-binding/transporter-associated domain-like"/>
    <property type="match status" value="1"/>
</dbReference>
<dbReference type="SUPFAM" id="SSF55447">
    <property type="entry name" value="CO dehydrogenase flavoprotein C-terminal domain-like"/>
    <property type="match status" value="1"/>
</dbReference>
<dbReference type="Gene3D" id="3.30.43.10">
    <property type="entry name" value="Uridine Diphospho-n-acetylenolpyruvylglucosamine Reductase, domain 2"/>
    <property type="match status" value="1"/>
</dbReference>
<dbReference type="EMBL" id="CP036402">
    <property type="protein sequence ID" value="QBI20381.1"/>
    <property type="molecule type" value="Genomic_DNA"/>
</dbReference>
<dbReference type="InterPro" id="IPR051312">
    <property type="entry name" value="Diverse_Substr_Oxidored"/>
</dbReference>
<dbReference type="InterPro" id="IPR002346">
    <property type="entry name" value="Mopterin_DH_FAD-bd"/>
</dbReference>
<feature type="domain" description="FAD-binding PCMH-type" evidence="4">
    <location>
        <begin position="1"/>
        <end position="177"/>
    </location>
</feature>
<dbReference type="RefSeq" id="WP_131155378.1">
    <property type="nucleotide sequence ID" value="NZ_CP036402.1"/>
</dbReference>
<dbReference type="PANTHER" id="PTHR42659:SF2">
    <property type="entry name" value="XANTHINE DEHYDROGENASE SUBUNIT C-RELATED"/>
    <property type="match status" value="1"/>
</dbReference>
<evidence type="ECO:0000256" key="1">
    <source>
        <dbReference type="ARBA" id="ARBA00022630"/>
    </source>
</evidence>
<accession>A0A411YGW3</accession>
<keyword evidence="3" id="KW-0560">Oxidoreductase</keyword>
<proteinExistence type="predicted"/>
<keyword evidence="6" id="KW-1185">Reference proteome</keyword>
<dbReference type="InterPro" id="IPR036318">
    <property type="entry name" value="FAD-bd_PCMH-like_sf"/>
</dbReference>